<dbReference type="EMBL" id="MK747245">
    <property type="protein sequence ID" value="QEM23782.1"/>
    <property type="molecule type" value="Genomic_RNA"/>
</dbReference>
<accession>A0A343SW87</accession>
<proteinExistence type="predicted"/>
<sequence length="54" mass="6512">MGLKIVLYYFNCGFSLYYCSDNRLFEGQVDTIYTEDIQELIEIINNYPFVKTQW</sequence>
<reference evidence="2" key="2">
    <citation type="journal article" date="2019" name="Viruses">
        <title>Lettuce Chlorosis Virus Disease: A New Threat to Cannabis Production.</title>
        <authorList>
            <person name="Hadad L."/>
            <person name="Luria N."/>
            <person name="Smith E."/>
            <person name="Sela N."/>
            <person name="Lachman O."/>
            <person name="Dombrovsky A."/>
        </authorList>
    </citation>
    <scope>NUCLEOTIDE SEQUENCE</scope>
    <source>
        <strain evidence="2">Can1</strain>
    </source>
</reference>
<evidence type="ECO:0000313" key="1">
    <source>
        <dbReference type="EMBL" id="AUT30582.1"/>
    </source>
</evidence>
<protein>
    <submittedName>
        <fullName evidence="1">p6.4</fullName>
    </submittedName>
</protein>
<dbReference type="EMBL" id="MG489895">
    <property type="protein sequence ID" value="AUT30582.1"/>
    <property type="molecule type" value="Genomic_RNA"/>
</dbReference>
<organism evidence="1">
    <name type="scientific">Lettuce chlorosis virus</name>
    <dbReference type="NCBI Taxonomy" id="642478"/>
    <lineage>
        <taxon>Viruses</taxon>
        <taxon>Riboviria</taxon>
        <taxon>Orthornavirae</taxon>
        <taxon>Kitrinoviricota</taxon>
        <taxon>Alsuviricetes</taxon>
        <taxon>Martellivirales</taxon>
        <taxon>Closteroviridae</taxon>
        <taxon>Crinivirus</taxon>
        <taxon>Crinivirus lactucachlorosi</taxon>
    </lineage>
</organism>
<gene>
    <name evidence="1" type="primary">gp3</name>
</gene>
<reference evidence="1" key="1">
    <citation type="submission" date="2017-11" db="EMBL/GenBank/DDBJ databases">
        <title>First report of a natural recombinant between two distinct plant RNA virus species.</title>
        <authorList>
            <person name="Ruiz L."/>
            <person name="Simon A."/>
            <person name="Garcia C."/>
            <person name="Janssen D."/>
        </authorList>
    </citation>
    <scope>NUCLEOTIDE SEQUENCE</scope>
    <source>
        <strain evidence="1">Almeria</strain>
    </source>
</reference>
<evidence type="ECO:0000313" key="2">
    <source>
        <dbReference type="EMBL" id="QEM23782.1"/>
    </source>
</evidence>
<name>A0A343SW87_9CLOS</name>